<feature type="region of interest" description="Disordered" evidence="1">
    <location>
        <begin position="96"/>
        <end position="127"/>
    </location>
</feature>
<keyword evidence="4" id="KW-1185">Reference proteome</keyword>
<feature type="chain" id="PRO_5011457927" description="DUF5667 domain-containing protein" evidence="2">
    <location>
        <begin position="24"/>
        <end position="356"/>
    </location>
</feature>
<keyword evidence="2" id="KW-0732">Signal</keyword>
<accession>A0A1H9ZXB4</accession>
<feature type="compositionally biased region" description="Acidic residues" evidence="1">
    <location>
        <begin position="297"/>
        <end position="310"/>
    </location>
</feature>
<dbReference type="Proteomes" id="UP000199568">
    <property type="component" value="Unassembled WGS sequence"/>
</dbReference>
<gene>
    <name evidence="3" type="ORF">SAMN05660297_00767</name>
</gene>
<protein>
    <recommendedName>
        <fullName evidence="5">DUF5667 domain-containing protein</fullName>
    </recommendedName>
</protein>
<feature type="signal peptide" evidence="2">
    <location>
        <begin position="1"/>
        <end position="23"/>
    </location>
</feature>
<feature type="compositionally biased region" description="Low complexity" evidence="1">
    <location>
        <begin position="311"/>
        <end position="334"/>
    </location>
</feature>
<sequence>MKKTLAFILSGSLLLGSAVYAFAGEGVNSENSTEEESSVILTDTETAEESTEIDIDFIRNYLENPDFNLEDLDEDELEALIEEILKALEEDLEYAEDLDTEGDQSVDDEEGTNDGELDDEEKNSDETDEVVENLYKNLLVLQSVYDRVPEVAQPAIRKNIRKVELRILSQQLKTSENDWELVSEEDLAALQEKLDELQEALLNEDLTDEEKEAIEKEMEEVEAELRSAKEANEFHEFLENSNDWEKQLRRQIQEEFLAEKRAIQENRKAERENLRKELQQQRESLKGRIKDNILQPEEVEEGTPQEDEEAAASSATIEKAAGNNRGNGNAIGNSNGNGNGNAGNQGRGNAGNARKK</sequence>
<dbReference type="OrthoDB" id="2087042at2"/>
<dbReference type="AlphaFoldDB" id="A0A1H9ZXB4"/>
<reference evidence="3 4" key="1">
    <citation type="submission" date="2016-10" db="EMBL/GenBank/DDBJ databases">
        <authorList>
            <person name="de Groot N.N."/>
        </authorList>
    </citation>
    <scope>NUCLEOTIDE SEQUENCE [LARGE SCALE GENOMIC DNA]</scope>
    <source>
        <strain evidence="3 4">DSM 18979</strain>
    </source>
</reference>
<dbReference type="STRING" id="426128.SAMN05660297_00767"/>
<evidence type="ECO:0000313" key="4">
    <source>
        <dbReference type="Proteomes" id="UP000199568"/>
    </source>
</evidence>
<proteinExistence type="predicted"/>
<evidence type="ECO:0000256" key="2">
    <source>
        <dbReference type="SAM" id="SignalP"/>
    </source>
</evidence>
<evidence type="ECO:0000256" key="1">
    <source>
        <dbReference type="SAM" id="MobiDB-lite"/>
    </source>
</evidence>
<dbReference type="RefSeq" id="WP_090439572.1">
    <property type="nucleotide sequence ID" value="NZ_FOHU01000002.1"/>
</dbReference>
<evidence type="ECO:0008006" key="5">
    <source>
        <dbReference type="Google" id="ProtNLM"/>
    </source>
</evidence>
<feature type="compositionally biased region" description="Gly residues" evidence="1">
    <location>
        <begin position="335"/>
        <end position="349"/>
    </location>
</feature>
<evidence type="ECO:0000313" key="3">
    <source>
        <dbReference type="EMBL" id="SES86424.1"/>
    </source>
</evidence>
<organism evidence="3 4">
    <name type="scientific">Natronincola peptidivorans</name>
    <dbReference type="NCBI Taxonomy" id="426128"/>
    <lineage>
        <taxon>Bacteria</taxon>
        <taxon>Bacillati</taxon>
        <taxon>Bacillota</taxon>
        <taxon>Clostridia</taxon>
        <taxon>Peptostreptococcales</taxon>
        <taxon>Natronincolaceae</taxon>
        <taxon>Natronincola</taxon>
    </lineage>
</organism>
<feature type="compositionally biased region" description="Basic and acidic residues" evidence="1">
    <location>
        <begin position="270"/>
        <end position="291"/>
    </location>
</feature>
<feature type="region of interest" description="Disordered" evidence="1">
    <location>
        <begin position="270"/>
        <end position="356"/>
    </location>
</feature>
<name>A0A1H9ZXB4_9FIRM</name>
<dbReference type="EMBL" id="FOHU01000002">
    <property type="protein sequence ID" value="SES86424.1"/>
    <property type="molecule type" value="Genomic_DNA"/>
</dbReference>